<evidence type="ECO:0000313" key="5">
    <source>
        <dbReference type="Proteomes" id="UP000234775"/>
    </source>
</evidence>
<feature type="transmembrane region" description="Helical" evidence="1">
    <location>
        <begin position="110"/>
        <end position="131"/>
    </location>
</feature>
<dbReference type="STRING" id="87541.AWM71_01790"/>
<feature type="transmembrane region" description="Helical" evidence="1">
    <location>
        <begin position="7"/>
        <end position="26"/>
    </location>
</feature>
<proteinExistence type="predicted"/>
<dbReference type="GO" id="GO:0005886">
    <property type="term" value="C:plasma membrane"/>
    <property type="evidence" value="ECO:0007669"/>
    <property type="project" value="InterPro"/>
</dbReference>
<dbReference type="PATRIC" id="fig|87541.4.peg.625"/>
<protein>
    <submittedName>
        <fullName evidence="3">Energy-coupled thiamine transporter ThiT</fullName>
    </submittedName>
    <submittedName>
        <fullName evidence="2">Putative proton-coupled thiamine transporter YuaJ</fullName>
    </submittedName>
</protein>
<dbReference type="GO" id="GO:0015234">
    <property type="term" value="F:thiamine transmembrane transporter activity"/>
    <property type="evidence" value="ECO:0007669"/>
    <property type="project" value="InterPro"/>
</dbReference>
<dbReference type="Gene3D" id="1.10.1760.20">
    <property type="match status" value="1"/>
</dbReference>
<keyword evidence="1" id="KW-0812">Transmembrane</keyword>
<dbReference type="OrthoDB" id="9795813at2"/>
<sequence length="188" mass="20689">MGQNKRLLYLLEIVMAGVLAYLIGLLPTTNGSGLGVNLGVIPLYVIAIRHNVRAGMYAGFLFGMIQLLTGQATILTPVQVFIEYFFAFMMAGFAGTFAPQIKKALDEKKLASFFTWVGASTFIGMFVQYFVHFLAGYFFWRSYAPKGMNPWMYSLMVNGGTGLATWVVAAIAVGLLLKTAPVLYQPKK</sequence>
<keyword evidence="1" id="KW-0472">Membrane</keyword>
<dbReference type="AlphaFoldDB" id="A0A0X8F7I2"/>
<evidence type="ECO:0000313" key="4">
    <source>
        <dbReference type="Proteomes" id="UP000070422"/>
    </source>
</evidence>
<dbReference type="InterPro" id="IPR012651">
    <property type="entry name" value="Thia_Transptr_ThiT"/>
</dbReference>
<keyword evidence="5" id="KW-1185">Reference proteome</keyword>
<feature type="transmembrane region" description="Helical" evidence="1">
    <location>
        <begin position="55"/>
        <end position="75"/>
    </location>
</feature>
<organism evidence="3 5">
    <name type="scientific">Aerococcus christensenii</name>
    <dbReference type="NCBI Taxonomy" id="87541"/>
    <lineage>
        <taxon>Bacteria</taxon>
        <taxon>Bacillati</taxon>
        <taxon>Bacillota</taxon>
        <taxon>Bacilli</taxon>
        <taxon>Lactobacillales</taxon>
        <taxon>Aerococcaceae</taxon>
        <taxon>Aerococcus</taxon>
    </lineage>
</organism>
<keyword evidence="1" id="KW-1133">Transmembrane helix</keyword>
<feature type="transmembrane region" description="Helical" evidence="1">
    <location>
        <begin position="32"/>
        <end position="48"/>
    </location>
</feature>
<feature type="transmembrane region" description="Helical" evidence="1">
    <location>
        <begin position="81"/>
        <end position="98"/>
    </location>
</feature>
<dbReference type="Pfam" id="PF09515">
    <property type="entry name" value="Thia_YuaJ"/>
    <property type="match status" value="1"/>
</dbReference>
<dbReference type="Proteomes" id="UP000234775">
    <property type="component" value="Unassembled WGS sequence"/>
</dbReference>
<accession>A0A0X8F7I2</accession>
<evidence type="ECO:0000313" key="3">
    <source>
        <dbReference type="EMBL" id="PKY92143.1"/>
    </source>
</evidence>
<name>A0A0X8F7I2_9LACT</name>
<dbReference type="RefSeq" id="WP_060776383.1">
    <property type="nucleotide sequence ID" value="NZ_CP014159.1"/>
</dbReference>
<reference evidence="3 5" key="2">
    <citation type="submission" date="2017-12" db="EMBL/GenBank/DDBJ databases">
        <title>Phylogenetic diversity of female urinary microbiome.</title>
        <authorList>
            <person name="Thomas-White K."/>
            <person name="Wolfe A.J."/>
        </authorList>
    </citation>
    <scope>NUCLEOTIDE SEQUENCE [LARGE SCALE GENOMIC DNA]</scope>
    <source>
        <strain evidence="3 5">UMB0844</strain>
    </source>
</reference>
<gene>
    <name evidence="3" type="primary">thiT</name>
    <name evidence="3" type="ORF">CYJ27_01530</name>
    <name evidence="2" type="ORF">HMPREF3187_00625</name>
</gene>
<dbReference type="KEGG" id="acg:AWM71_01790"/>
<dbReference type="EMBL" id="LSCQ01000028">
    <property type="protein sequence ID" value="KXB37270.1"/>
    <property type="molecule type" value="Genomic_DNA"/>
</dbReference>
<evidence type="ECO:0000313" key="2">
    <source>
        <dbReference type="EMBL" id="KXB37270.1"/>
    </source>
</evidence>
<dbReference type="EMBL" id="PKGZ01000001">
    <property type="protein sequence ID" value="PKY92143.1"/>
    <property type="molecule type" value="Genomic_DNA"/>
</dbReference>
<dbReference type="Proteomes" id="UP000070422">
    <property type="component" value="Unassembled WGS sequence"/>
</dbReference>
<evidence type="ECO:0000256" key="1">
    <source>
        <dbReference type="SAM" id="Phobius"/>
    </source>
</evidence>
<comment type="caution">
    <text evidence="3">The sequence shown here is derived from an EMBL/GenBank/DDBJ whole genome shotgun (WGS) entry which is preliminary data.</text>
</comment>
<feature type="transmembrane region" description="Helical" evidence="1">
    <location>
        <begin position="151"/>
        <end position="177"/>
    </location>
</feature>
<dbReference type="NCBIfam" id="TIGR02357">
    <property type="entry name" value="ECF_ThiT_YuaJ"/>
    <property type="match status" value="1"/>
</dbReference>
<reference evidence="2 4" key="1">
    <citation type="submission" date="2016-01" db="EMBL/GenBank/DDBJ databases">
        <authorList>
            <person name="Oliw E.H."/>
        </authorList>
    </citation>
    <scope>NUCLEOTIDE SEQUENCE [LARGE SCALE GENOMIC DNA]</scope>
    <source>
        <strain evidence="2 4">KA00635</strain>
    </source>
</reference>